<feature type="coiled-coil region" evidence="8">
    <location>
        <begin position="321"/>
        <end position="348"/>
    </location>
</feature>
<dbReference type="PROSITE" id="PS50893">
    <property type="entry name" value="ABC_TRANSPORTER_2"/>
    <property type="match status" value="1"/>
</dbReference>
<feature type="domain" description="ABC transporter" evidence="10">
    <location>
        <begin position="450"/>
        <end position="684"/>
    </location>
</feature>
<dbReference type="OrthoDB" id="9770415at2"/>
<evidence type="ECO:0000256" key="9">
    <source>
        <dbReference type="SAM" id="Phobius"/>
    </source>
</evidence>
<dbReference type="InterPro" id="IPR003593">
    <property type="entry name" value="AAA+_ATPase"/>
</dbReference>
<evidence type="ECO:0000256" key="3">
    <source>
        <dbReference type="ARBA" id="ARBA00022692"/>
    </source>
</evidence>
<gene>
    <name evidence="12" type="ORF">DNH61_01945</name>
</gene>
<evidence type="ECO:0000259" key="10">
    <source>
        <dbReference type="PROSITE" id="PS50893"/>
    </source>
</evidence>
<dbReference type="InterPro" id="IPR017871">
    <property type="entry name" value="ABC_transporter-like_CS"/>
</dbReference>
<dbReference type="AlphaFoldDB" id="A0A2W1LEZ4"/>
<dbReference type="Gene3D" id="1.20.1560.10">
    <property type="entry name" value="ABC transporter type 1, transmembrane domain"/>
    <property type="match status" value="1"/>
</dbReference>
<evidence type="ECO:0000256" key="2">
    <source>
        <dbReference type="ARBA" id="ARBA00022448"/>
    </source>
</evidence>
<dbReference type="InterPro" id="IPR027417">
    <property type="entry name" value="P-loop_NTPase"/>
</dbReference>
<dbReference type="FunFam" id="3.40.50.300:FF:000287">
    <property type="entry name" value="Multidrug ABC transporter ATP-binding protein"/>
    <property type="match status" value="1"/>
</dbReference>
<feature type="domain" description="ABC transmembrane type-1" evidence="11">
    <location>
        <begin position="38"/>
        <end position="419"/>
    </location>
</feature>
<dbReference type="InterPro" id="IPR036640">
    <property type="entry name" value="ABC1_TM_sf"/>
</dbReference>
<dbReference type="Gene3D" id="3.40.50.300">
    <property type="entry name" value="P-loop containing nucleotide triphosphate hydrolases"/>
    <property type="match status" value="1"/>
</dbReference>
<feature type="transmembrane region" description="Helical" evidence="9">
    <location>
        <begin position="243"/>
        <end position="266"/>
    </location>
</feature>
<sequence>MENELDQYDLDIDRGSRGKSAAALRLFRYALQFKAPLIAAMLMLAVSVGTELAGPLIAKRIIDVHISGIEQPWYGAEAGSKYAVEYEGAYYKRQDHFEPQEERGGEVRVLQAGREYVFVPQAVAFDGSRTLQDNGTLLITRGEERAVYPAEELSTSELYGFFRPELGGLLQLCWFYFALILLSAVFAYGQRYMLQATANRIIRRMRTDVFGQVNRLPVRYFDNLPAGKVVSRITNDTESIRELYVTVLANFFTGTIYMAGIFGALFFLDVQLAAICLFIVPVLLVWIYLYGKIAKRYNRIIRSTLSEINGRINESIQGMSIIRAFRKEKKMEQEFEEYNERNFTYKNKLLSLNSLTGHNLVGVIRNIAYVALIWYFGGPAVTGPEGVVSLGVLYAFVDYLNRLFNPIVNIVNQLPNMETALVSAERVFVLLDEEGEDVSDKKLPRYKGNVAFEDVWFAYKDNENVLKGINFEAKQGQTVALIGHTGSGKSSIINLLFRFYDVNKGRITIDGVDTRTMPRQSMREHMGIVLQDPFLFTGTIATNVSMNDPSITRERIEKALADVGADRALRHLPSGIDEPVLEKGSTLSAGQRQLISFARALAFDPAILILDEATSNIDTETEALIQDALEVVKKGRTTFIIAHRLSTIKNADLILVLDRGEIVERGNHEELIQKKGKYFQMYQLQQGEKVAAVENVAPAAPAAVMP</sequence>
<dbReference type="SMART" id="SM00382">
    <property type="entry name" value="AAA"/>
    <property type="match status" value="1"/>
</dbReference>
<feature type="transmembrane region" description="Helical" evidence="9">
    <location>
        <begin position="272"/>
        <end position="291"/>
    </location>
</feature>
<protein>
    <submittedName>
        <fullName evidence="12">Multidrug ABC transporter permease</fullName>
    </submittedName>
</protein>
<evidence type="ECO:0000313" key="12">
    <source>
        <dbReference type="EMBL" id="PZD97656.1"/>
    </source>
</evidence>
<evidence type="ECO:0000256" key="4">
    <source>
        <dbReference type="ARBA" id="ARBA00022741"/>
    </source>
</evidence>
<keyword evidence="3 9" id="KW-0812">Transmembrane</keyword>
<keyword evidence="13" id="KW-1185">Reference proteome</keyword>
<dbReference type="SUPFAM" id="SSF90123">
    <property type="entry name" value="ABC transporter transmembrane region"/>
    <property type="match status" value="1"/>
</dbReference>
<dbReference type="PANTHER" id="PTHR43394:SF1">
    <property type="entry name" value="ATP-BINDING CASSETTE SUB-FAMILY B MEMBER 10, MITOCHONDRIAL"/>
    <property type="match status" value="1"/>
</dbReference>
<dbReference type="InterPro" id="IPR039421">
    <property type="entry name" value="Type_1_exporter"/>
</dbReference>
<keyword evidence="8" id="KW-0175">Coiled coil</keyword>
<dbReference type="CDD" id="cd03254">
    <property type="entry name" value="ABCC_Glucan_exporter_like"/>
    <property type="match status" value="1"/>
</dbReference>
<comment type="caution">
    <text evidence="12">The sequence shown here is derived from an EMBL/GenBank/DDBJ whole genome shotgun (WGS) entry which is preliminary data.</text>
</comment>
<accession>A0A2W1LEZ4</accession>
<feature type="transmembrane region" description="Helical" evidence="9">
    <location>
        <begin position="168"/>
        <end position="188"/>
    </location>
</feature>
<dbReference type="Pfam" id="PF00664">
    <property type="entry name" value="ABC_membrane"/>
    <property type="match status" value="1"/>
</dbReference>
<dbReference type="GO" id="GO:0015421">
    <property type="term" value="F:ABC-type oligopeptide transporter activity"/>
    <property type="evidence" value="ECO:0007669"/>
    <property type="project" value="TreeGrafter"/>
</dbReference>
<dbReference type="GO" id="GO:0005886">
    <property type="term" value="C:plasma membrane"/>
    <property type="evidence" value="ECO:0007669"/>
    <property type="project" value="UniProtKB-SubCell"/>
</dbReference>
<keyword evidence="7 9" id="KW-0472">Membrane</keyword>
<keyword evidence="2" id="KW-0813">Transport</keyword>
<keyword evidence="4" id="KW-0547">Nucleotide-binding</keyword>
<evidence type="ECO:0000259" key="11">
    <source>
        <dbReference type="PROSITE" id="PS50929"/>
    </source>
</evidence>
<dbReference type="GO" id="GO:0005524">
    <property type="term" value="F:ATP binding"/>
    <property type="evidence" value="ECO:0007669"/>
    <property type="project" value="UniProtKB-KW"/>
</dbReference>
<dbReference type="GO" id="GO:0016887">
    <property type="term" value="F:ATP hydrolysis activity"/>
    <property type="evidence" value="ECO:0007669"/>
    <property type="project" value="InterPro"/>
</dbReference>
<dbReference type="RefSeq" id="WP_111145017.1">
    <property type="nucleotide sequence ID" value="NZ_QKRB01000010.1"/>
</dbReference>
<dbReference type="InterPro" id="IPR011527">
    <property type="entry name" value="ABC1_TM_dom"/>
</dbReference>
<evidence type="ECO:0000256" key="8">
    <source>
        <dbReference type="SAM" id="Coils"/>
    </source>
</evidence>
<keyword evidence="5" id="KW-0067">ATP-binding</keyword>
<dbReference type="EMBL" id="QKRB01000010">
    <property type="protein sequence ID" value="PZD97656.1"/>
    <property type="molecule type" value="Genomic_DNA"/>
</dbReference>
<comment type="subcellular location">
    <subcellularLocation>
        <location evidence="1">Cell membrane</location>
        <topology evidence="1">Multi-pass membrane protein</topology>
    </subcellularLocation>
</comment>
<dbReference type="SUPFAM" id="SSF52540">
    <property type="entry name" value="P-loop containing nucleoside triphosphate hydrolases"/>
    <property type="match status" value="1"/>
</dbReference>
<dbReference type="Proteomes" id="UP000249522">
    <property type="component" value="Unassembled WGS sequence"/>
</dbReference>
<keyword evidence="6 9" id="KW-1133">Transmembrane helix</keyword>
<dbReference type="PROSITE" id="PS00211">
    <property type="entry name" value="ABC_TRANSPORTER_1"/>
    <property type="match status" value="1"/>
</dbReference>
<dbReference type="Pfam" id="PF00005">
    <property type="entry name" value="ABC_tran"/>
    <property type="match status" value="1"/>
</dbReference>
<organism evidence="12 13">
    <name type="scientific">Paenibacillus sambharensis</name>
    <dbReference type="NCBI Taxonomy" id="1803190"/>
    <lineage>
        <taxon>Bacteria</taxon>
        <taxon>Bacillati</taxon>
        <taxon>Bacillota</taxon>
        <taxon>Bacilli</taxon>
        <taxon>Bacillales</taxon>
        <taxon>Paenibacillaceae</taxon>
        <taxon>Paenibacillus</taxon>
    </lineage>
</organism>
<reference evidence="12 13" key="1">
    <citation type="submission" date="2018-06" db="EMBL/GenBank/DDBJ databases">
        <title>Paenibacillus imtechensis sp. nov.</title>
        <authorList>
            <person name="Pinnaka A.K."/>
            <person name="Singh H."/>
            <person name="Kaur M."/>
        </authorList>
    </citation>
    <scope>NUCLEOTIDE SEQUENCE [LARGE SCALE GENOMIC DNA]</scope>
    <source>
        <strain evidence="12 13">SMB1</strain>
    </source>
</reference>
<evidence type="ECO:0000256" key="5">
    <source>
        <dbReference type="ARBA" id="ARBA00022840"/>
    </source>
</evidence>
<evidence type="ECO:0000256" key="6">
    <source>
        <dbReference type="ARBA" id="ARBA00022989"/>
    </source>
</evidence>
<evidence type="ECO:0000313" key="13">
    <source>
        <dbReference type="Proteomes" id="UP000249522"/>
    </source>
</evidence>
<name>A0A2W1LEZ4_9BACL</name>
<evidence type="ECO:0000256" key="1">
    <source>
        <dbReference type="ARBA" id="ARBA00004651"/>
    </source>
</evidence>
<dbReference type="PANTHER" id="PTHR43394">
    <property type="entry name" value="ATP-DEPENDENT PERMEASE MDL1, MITOCHONDRIAL"/>
    <property type="match status" value="1"/>
</dbReference>
<dbReference type="CDD" id="cd18544">
    <property type="entry name" value="ABC_6TM_TmrA_like"/>
    <property type="match status" value="1"/>
</dbReference>
<dbReference type="PROSITE" id="PS50929">
    <property type="entry name" value="ABC_TM1F"/>
    <property type="match status" value="1"/>
</dbReference>
<evidence type="ECO:0000256" key="7">
    <source>
        <dbReference type="ARBA" id="ARBA00023136"/>
    </source>
</evidence>
<dbReference type="InterPro" id="IPR003439">
    <property type="entry name" value="ABC_transporter-like_ATP-bd"/>
</dbReference>
<proteinExistence type="predicted"/>